<dbReference type="EMBL" id="MN739321">
    <property type="protein sequence ID" value="QHS98715.1"/>
    <property type="molecule type" value="Genomic_DNA"/>
</dbReference>
<feature type="compositionally biased region" description="Acidic residues" evidence="1">
    <location>
        <begin position="119"/>
        <end position="133"/>
    </location>
</feature>
<feature type="region of interest" description="Disordered" evidence="1">
    <location>
        <begin position="119"/>
        <end position="195"/>
    </location>
</feature>
<sequence length="195" mass="22308">MVVVILVNKFGIVNEKNVNINNLNDLYKKCGLNNNNYFDKHHTWKQDDNYISLYAKNNGRANTENKYDFPPPCDNLLFFGNVLLVKHTNEEIFVDELLDLSKDEWDTFYQKCFGGFESLGDEDSSEDELENVPEEEKTKDGYLKDGFVVDSDEDSPSSNNSNLSNNSDEESYASDSDVSELNSEDELSEESYLSD</sequence>
<reference evidence="2" key="1">
    <citation type="journal article" date="2020" name="Nature">
        <title>Giant virus diversity and host interactions through global metagenomics.</title>
        <authorList>
            <person name="Schulz F."/>
            <person name="Roux S."/>
            <person name="Paez-Espino D."/>
            <person name="Jungbluth S."/>
            <person name="Walsh D.A."/>
            <person name="Denef V.J."/>
            <person name="McMahon K.D."/>
            <person name="Konstantinidis K.T."/>
            <person name="Eloe-Fadrosh E.A."/>
            <person name="Kyrpides N.C."/>
            <person name="Woyke T."/>
        </authorList>
    </citation>
    <scope>NUCLEOTIDE SEQUENCE</scope>
    <source>
        <strain evidence="2">GVMAG-M-3300020185-18</strain>
    </source>
</reference>
<organism evidence="2">
    <name type="scientific">viral metagenome</name>
    <dbReference type="NCBI Taxonomy" id="1070528"/>
    <lineage>
        <taxon>unclassified sequences</taxon>
        <taxon>metagenomes</taxon>
        <taxon>organismal metagenomes</taxon>
    </lineage>
</organism>
<evidence type="ECO:0000313" key="2">
    <source>
        <dbReference type="EMBL" id="QHS98715.1"/>
    </source>
</evidence>
<evidence type="ECO:0000256" key="1">
    <source>
        <dbReference type="SAM" id="MobiDB-lite"/>
    </source>
</evidence>
<feature type="compositionally biased region" description="Low complexity" evidence="1">
    <location>
        <begin position="156"/>
        <end position="166"/>
    </location>
</feature>
<dbReference type="AlphaFoldDB" id="A0A6C0C1Z8"/>
<feature type="compositionally biased region" description="Basic and acidic residues" evidence="1">
    <location>
        <begin position="134"/>
        <end position="143"/>
    </location>
</feature>
<proteinExistence type="predicted"/>
<name>A0A6C0C1Z8_9ZZZZ</name>
<accession>A0A6C0C1Z8</accession>
<protein>
    <submittedName>
        <fullName evidence="2">Uncharacterized protein</fullName>
    </submittedName>
</protein>